<keyword evidence="1" id="KW-0175">Coiled coil</keyword>
<evidence type="ECO:0000256" key="1">
    <source>
        <dbReference type="SAM" id="Coils"/>
    </source>
</evidence>
<dbReference type="EMBL" id="BMMK01000054">
    <property type="protein sequence ID" value="GGM81939.1"/>
    <property type="molecule type" value="Genomic_DNA"/>
</dbReference>
<comment type="caution">
    <text evidence="3">The sequence shown here is derived from an EMBL/GenBank/DDBJ whole genome shotgun (WGS) entry which is preliminary data.</text>
</comment>
<dbReference type="Proteomes" id="UP000637578">
    <property type="component" value="Unassembled WGS sequence"/>
</dbReference>
<sequence>MATNPRKTTARYRDRAALLLDQRLKLIDHLAAVMEAEEPALSAVQAAKRAAGVMPDSARNKAEAMVAAANAALKAVREEIRHARQRALDGGWTLTELDRIGLGRKRRTTRTKTGQEPTAPSDDSAPAGRDQTAQSGPAVAEPAAS</sequence>
<dbReference type="AlphaFoldDB" id="A0A8J3CEC3"/>
<evidence type="ECO:0000313" key="3">
    <source>
        <dbReference type="EMBL" id="GGM81939.1"/>
    </source>
</evidence>
<reference evidence="3" key="2">
    <citation type="submission" date="2020-09" db="EMBL/GenBank/DDBJ databases">
        <authorList>
            <person name="Sun Q."/>
            <person name="Zhou Y."/>
        </authorList>
    </citation>
    <scope>NUCLEOTIDE SEQUENCE</scope>
    <source>
        <strain evidence="3">CGMCC 4.5737</strain>
    </source>
</reference>
<keyword evidence="4" id="KW-1185">Reference proteome</keyword>
<name>A0A8J3CEC3_9PSEU</name>
<proteinExistence type="predicted"/>
<dbReference type="RefSeq" id="WP_189061861.1">
    <property type="nucleotide sequence ID" value="NZ_BMMK01000054.1"/>
</dbReference>
<accession>A0A8J3CEC3</accession>
<organism evidence="3 4">
    <name type="scientific">Longimycelium tulufanense</name>
    <dbReference type="NCBI Taxonomy" id="907463"/>
    <lineage>
        <taxon>Bacteria</taxon>
        <taxon>Bacillati</taxon>
        <taxon>Actinomycetota</taxon>
        <taxon>Actinomycetes</taxon>
        <taxon>Pseudonocardiales</taxon>
        <taxon>Pseudonocardiaceae</taxon>
        <taxon>Longimycelium</taxon>
    </lineage>
</organism>
<gene>
    <name evidence="3" type="ORF">GCM10012275_60650</name>
</gene>
<protein>
    <submittedName>
        <fullName evidence="3">Uncharacterized protein</fullName>
    </submittedName>
</protein>
<feature type="region of interest" description="Disordered" evidence="2">
    <location>
        <begin position="99"/>
        <end position="145"/>
    </location>
</feature>
<reference evidence="3" key="1">
    <citation type="journal article" date="2014" name="Int. J. Syst. Evol. Microbiol.">
        <title>Complete genome sequence of Corynebacterium casei LMG S-19264T (=DSM 44701T), isolated from a smear-ripened cheese.</title>
        <authorList>
            <consortium name="US DOE Joint Genome Institute (JGI-PGF)"/>
            <person name="Walter F."/>
            <person name="Albersmeier A."/>
            <person name="Kalinowski J."/>
            <person name="Ruckert C."/>
        </authorList>
    </citation>
    <scope>NUCLEOTIDE SEQUENCE</scope>
    <source>
        <strain evidence="3">CGMCC 4.5737</strain>
    </source>
</reference>
<evidence type="ECO:0000313" key="4">
    <source>
        <dbReference type="Proteomes" id="UP000637578"/>
    </source>
</evidence>
<feature type="coiled-coil region" evidence="1">
    <location>
        <begin position="59"/>
        <end position="86"/>
    </location>
</feature>
<evidence type="ECO:0000256" key="2">
    <source>
        <dbReference type="SAM" id="MobiDB-lite"/>
    </source>
</evidence>